<sequence length="187" mass="20856">MDSLFVLPAHSIYEANVDEFYANLCYTNDCTLILSVNRTDFELNELKLGDILEVPTDGMKSVSGEASDAFKNVIVKWEGSTTRARLFKKDLKPEYQLLFALVNKVVLPRAEGRYISSIADLVLLEALSIFKPISLPALMIEHIMKVAQEMSNVEIQQLKAENALLRVQLAEKAQKHGSRGDLEAANA</sequence>
<organism evidence="1 2">
    <name type="scientific">Anisodus tanguticus</name>
    <dbReference type="NCBI Taxonomy" id="243964"/>
    <lineage>
        <taxon>Eukaryota</taxon>
        <taxon>Viridiplantae</taxon>
        <taxon>Streptophyta</taxon>
        <taxon>Embryophyta</taxon>
        <taxon>Tracheophyta</taxon>
        <taxon>Spermatophyta</taxon>
        <taxon>Magnoliopsida</taxon>
        <taxon>eudicotyledons</taxon>
        <taxon>Gunneridae</taxon>
        <taxon>Pentapetalae</taxon>
        <taxon>asterids</taxon>
        <taxon>lamiids</taxon>
        <taxon>Solanales</taxon>
        <taxon>Solanaceae</taxon>
        <taxon>Solanoideae</taxon>
        <taxon>Hyoscyameae</taxon>
        <taxon>Anisodus</taxon>
    </lineage>
</organism>
<reference evidence="1" key="1">
    <citation type="submission" date="2023-12" db="EMBL/GenBank/DDBJ databases">
        <title>Genome assembly of Anisodus tanguticus.</title>
        <authorList>
            <person name="Wang Y.-J."/>
        </authorList>
    </citation>
    <scope>NUCLEOTIDE SEQUENCE</scope>
    <source>
        <strain evidence="1">KB-2021</strain>
        <tissue evidence="1">Leaf</tissue>
    </source>
</reference>
<comment type="caution">
    <text evidence="1">The sequence shown here is derived from an EMBL/GenBank/DDBJ whole genome shotgun (WGS) entry which is preliminary data.</text>
</comment>
<dbReference type="EMBL" id="JAVYJV010000005">
    <property type="protein sequence ID" value="KAK4370449.1"/>
    <property type="molecule type" value="Genomic_DNA"/>
</dbReference>
<evidence type="ECO:0000313" key="1">
    <source>
        <dbReference type="EMBL" id="KAK4370449.1"/>
    </source>
</evidence>
<evidence type="ECO:0000313" key="2">
    <source>
        <dbReference type="Proteomes" id="UP001291623"/>
    </source>
</evidence>
<keyword evidence="2" id="KW-1185">Reference proteome</keyword>
<dbReference type="Proteomes" id="UP001291623">
    <property type="component" value="Unassembled WGS sequence"/>
</dbReference>
<name>A0AAE1VRP2_9SOLA</name>
<protein>
    <submittedName>
        <fullName evidence="1">Uncharacterized protein</fullName>
    </submittedName>
</protein>
<accession>A0AAE1VRP2</accession>
<gene>
    <name evidence="1" type="ORF">RND71_009924</name>
</gene>
<dbReference type="AlphaFoldDB" id="A0AAE1VRP2"/>
<proteinExistence type="predicted"/>